<evidence type="ECO:0000256" key="1">
    <source>
        <dbReference type="SAM" id="Coils"/>
    </source>
</evidence>
<protein>
    <recommendedName>
        <fullName evidence="4">F-box domain-containing protein</fullName>
    </recommendedName>
</protein>
<keyword evidence="1" id="KW-0175">Coiled coil</keyword>
<gene>
    <name evidence="2" type="ORF">PPENT_87.1.T0590215</name>
</gene>
<comment type="caution">
    <text evidence="2">The sequence shown here is derived from an EMBL/GenBank/DDBJ whole genome shotgun (WGS) entry which is preliminary data.</text>
</comment>
<evidence type="ECO:0000313" key="3">
    <source>
        <dbReference type="Proteomes" id="UP000689195"/>
    </source>
</evidence>
<feature type="coiled-coil region" evidence="1">
    <location>
        <begin position="128"/>
        <end position="222"/>
    </location>
</feature>
<name>A0A8S1VAN0_9CILI</name>
<evidence type="ECO:0008006" key="4">
    <source>
        <dbReference type="Google" id="ProtNLM"/>
    </source>
</evidence>
<proteinExistence type="predicted"/>
<dbReference type="OrthoDB" id="10322495at2759"/>
<evidence type="ECO:0000313" key="2">
    <source>
        <dbReference type="EMBL" id="CAD8173615.1"/>
    </source>
</evidence>
<dbReference type="AlphaFoldDB" id="A0A8S1VAN0"/>
<organism evidence="2 3">
    <name type="scientific">Paramecium pentaurelia</name>
    <dbReference type="NCBI Taxonomy" id="43138"/>
    <lineage>
        <taxon>Eukaryota</taxon>
        <taxon>Sar</taxon>
        <taxon>Alveolata</taxon>
        <taxon>Ciliophora</taxon>
        <taxon>Intramacronucleata</taxon>
        <taxon>Oligohymenophorea</taxon>
        <taxon>Peniculida</taxon>
        <taxon>Parameciidae</taxon>
        <taxon>Paramecium</taxon>
    </lineage>
</organism>
<reference evidence="2" key="1">
    <citation type="submission" date="2021-01" db="EMBL/GenBank/DDBJ databases">
        <authorList>
            <consortium name="Genoscope - CEA"/>
            <person name="William W."/>
        </authorList>
    </citation>
    <scope>NUCLEOTIDE SEQUENCE</scope>
</reference>
<accession>A0A8S1VAN0</accession>
<dbReference type="EMBL" id="CAJJDO010000059">
    <property type="protein sequence ID" value="CAD8173615.1"/>
    <property type="molecule type" value="Genomic_DNA"/>
</dbReference>
<dbReference type="Proteomes" id="UP000689195">
    <property type="component" value="Unassembled WGS sequence"/>
</dbReference>
<sequence>MDKLDKIIAQLDELEISQKHKEVQIKHNQNSLLLRLPKVILIQRICGFLDDQDLYRFTATCSTMRKIMFSPLGFKLLTLSRNALHIVGGNKQQQQILKQEKQEIGSSGNQSENNNSVFDSEEDALAQLQALKSVKEFLTTKLQQSQAQIQNIEDLITDSSDTLKYEKSVNMKLQSKINILQNQLSISELQRQDVKENLSELNSEYNKIISQMEQDRVLLQDEKDKLLGHKKVLIQEVYRLRGMVSQMEEDQNNYQSALKQIKVFMDTIDLKPI</sequence>
<keyword evidence="3" id="KW-1185">Reference proteome</keyword>
<dbReference type="CDD" id="cd09917">
    <property type="entry name" value="F-box_SF"/>
    <property type="match status" value="1"/>
</dbReference>